<organism evidence="12 13">
    <name type="scientific">Wickerhamomyces ciferrii (strain ATCC 14091 / BCRC 22168 / CBS 111 / JCM 3599 / NBRC 0793 / NRRL Y-1031 F-60-10)</name>
    <name type="common">Yeast</name>
    <name type="synonym">Pichia ciferrii</name>
    <dbReference type="NCBI Taxonomy" id="1206466"/>
    <lineage>
        <taxon>Eukaryota</taxon>
        <taxon>Fungi</taxon>
        <taxon>Dikarya</taxon>
        <taxon>Ascomycota</taxon>
        <taxon>Saccharomycotina</taxon>
        <taxon>Saccharomycetes</taxon>
        <taxon>Phaffomycetales</taxon>
        <taxon>Wickerhamomycetaceae</taxon>
        <taxon>Wickerhamomyces</taxon>
    </lineage>
</organism>
<evidence type="ECO:0000313" key="12">
    <source>
        <dbReference type="EMBL" id="CCH42003.1"/>
    </source>
</evidence>
<evidence type="ECO:0000256" key="6">
    <source>
        <dbReference type="ARBA" id="ARBA00022892"/>
    </source>
</evidence>
<dbReference type="GO" id="GO:0005789">
    <property type="term" value="C:endoplasmic reticulum membrane"/>
    <property type="evidence" value="ECO:0007669"/>
    <property type="project" value="UniProtKB-SubCell"/>
</dbReference>
<keyword evidence="13" id="KW-1185">Reference proteome</keyword>
<dbReference type="FunCoup" id="K0KLK3">
    <property type="interactions" value="182"/>
</dbReference>
<reference evidence="12 13" key="1">
    <citation type="journal article" date="2012" name="Eukaryot. Cell">
        <title>Draft genome sequence of Wickerhamomyces ciferrii NRRL Y-1031 F-60-10.</title>
        <authorList>
            <person name="Schneider J."/>
            <person name="Andrea H."/>
            <person name="Blom J."/>
            <person name="Jaenicke S."/>
            <person name="Ruckert C."/>
            <person name="Schorsch C."/>
            <person name="Szczepanowski R."/>
            <person name="Farwick M."/>
            <person name="Goesmann A."/>
            <person name="Puhler A."/>
            <person name="Schaffer S."/>
            <person name="Tauch A."/>
            <person name="Kohler T."/>
            <person name="Brinkrolf K."/>
        </authorList>
    </citation>
    <scope>NUCLEOTIDE SEQUENCE [LARGE SCALE GENOMIC DNA]</scope>
    <source>
        <strain evidence="13">ATCC 14091 / BCRC 22168 / CBS 111 / JCM 3599 / NBRC 0793 / NRRL Y-1031 F-60-10</strain>
    </source>
</reference>
<keyword evidence="8 10" id="KW-1133">Transmembrane helix</keyword>
<sequence>MGKIENKTIDIGYPLYGAKFVDNHTLVTTGGGGEGNNGIPNKLTAVSVDFQSENKLKLLNDFEIEGKNDSPTSLDLAGETLLIGCNEHSENIKKGQNKHLRKFTYSKEKQSISFNSSVDVEKSVDTLDYQKEVSISNDGSIAAVLSSKIPGSVKIIDVATLKTIKTLTPKDDVEITDISISPNGSKVAYITEKSLVITNTQNDEENLVHNRFAPSYDLTKIKFISETELVIGINLKHKSGILLSHVVIREDGIKVIKSRVISEKTKKITSLDSTDSLVAVAGNDGSILIVGVDHFDVYKTLKNIHSFAITTVVFSPNGKYLASTSASNTLNVIEIPEDISKSYYWVYVNILVVLFAYIVYSLISRITPEQKERIDDFIRFMFDDPQTYQQEKEEKASQLSNQQPLIQSSSGSGEIVGDDPNLKTFSDGEYVVEVVTNIKEGDIVEVSTRTSWRTETSVYEDTASTLI</sequence>
<keyword evidence="6" id="KW-0931">ER-Golgi transport</keyword>
<feature type="region of interest" description="Disordered" evidence="11">
    <location>
        <begin position="391"/>
        <end position="418"/>
    </location>
</feature>
<comment type="similarity">
    <text evidence="10">Belongs to the WD repeat SEC12 family.</text>
</comment>
<evidence type="ECO:0000256" key="3">
    <source>
        <dbReference type="ARBA" id="ARBA00022692"/>
    </source>
</evidence>
<evidence type="ECO:0000256" key="9">
    <source>
        <dbReference type="ARBA" id="ARBA00023136"/>
    </source>
</evidence>
<dbReference type="PANTHER" id="PTHR23284">
    <property type="entry name" value="PROLACTIN REGULATORY ELEMENT BINDING PROTEIN"/>
    <property type="match status" value="1"/>
</dbReference>
<feature type="transmembrane region" description="Helical" evidence="10">
    <location>
        <begin position="344"/>
        <end position="363"/>
    </location>
</feature>
<evidence type="ECO:0000256" key="2">
    <source>
        <dbReference type="ARBA" id="ARBA00022574"/>
    </source>
</evidence>
<evidence type="ECO:0000256" key="4">
    <source>
        <dbReference type="ARBA" id="ARBA00022737"/>
    </source>
</evidence>
<evidence type="ECO:0000313" key="13">
    <source>
        <dbReference type="Proteomes" id="UP000009328"/>
    </source>
</evidence>
<evidence type="ECO:0000256" key="11">
    <source>
        <dbReference type="SAM" id="MobiDB-lite"/>
    </source>
</evidence>
<dbReference type="HOGENOM" id="CLU_033006_0_0_1"/>
<dbReference type="InterPro" id="IPR011047">
    <property type="entry name" value="Quinoprotein_ADH-like_sf"/>
</dbReference>
<comment type="subcellular location">
    <subcellularLocation>
        <location evidence="10">Endoplasmic reticulum membrane</location>
        <topology evidence="10">Single-pass type II membrane protein</topology>
    </subcellularLocation>
    <subcellularLocation>
        <location evidence="10">Golgi apparatus membrane</location>
        <topology evidence="10">Single-pass type II membrane protein</topology>
    </subcellularLocation>
</comment>
<name>K0KLK3_WICCF</name>
<dbReference type="InterPro" id="IPR015943">
    <property type="entry name" value="WD40/YVTN_repeat-like_dom_sf"/>
</dbReference>
<dbReference type="Gene3D" id="2.130.10.10">
    <property type="entry name" value="YVTN repeat-like/Quinoprotein amine dehydrogenase"/>
    <property type="match status" value="1"/>
</dbReference>
<keyword evidence="9 10" id="KW-0472">Membrane</keyword>
<gene>
    <name evidence="12" type="ORF">BN7_1542</name>
</gene>
<dbReference type="SMART" id="SM00320">
    <property type="entry name" value="WD40"/>
    <property type="match status" value="3"/>
</dbReference>
<dbReference type="Pfam" id="PF00400">
    <property type="entry name" value="WD40"/>
    <property type="match status" value="1"/>
</dbReference>
<feature type="compositionally biased region" description="Polar residues" evidence="11">
    <location>
        <begin position="397"/>
        <end position="412"/>
    </location>
</feature>
<dbReference type="Proteomes" id="UP000009328">
    <property type="component" value="Unassembled WGS sequence"/>
</dbReference>
<comment type="function">
    <text evidence="10">Guanine nucleotide-exchange factor (GEF) required for the formation or budding of transport vesicles from the ER.</text>
</comment>
<proteinExistence type="inferred from homology"/>
<dbReference type="InterPro" id="IPR045260">
    <property type="entry name" value="Sec12-like"/>
</dbReference>
<evidence type="ECO:0000256" key="5">
    <source>
        <dbReference type="ARBA" id="ARBA00022824"/>
    </source>
</evidence>
<dbReference type="SUPFAM" id="SSF50998">
    <property type="entry name" value="Quinoprotein alcohol dehydrogenase-like"/>
    <property type="match status" value="1"/>
</dbReference>
<dbReference type="InterPro" id="IPR001680">
    <property type="entry name" value="WD40_rpt"/>
</dbReference>
<keyword evidence="7 10" id="KW-0653">Protein transport</keyword>
<dbReference type="InParanoid" id="K0KLK3"/>
<keyword evidence="4 10" id="KW-0677">Repeat</keyword>
<keyword evidence="3 10" id="KW-0812">Transmembrane</keyword>
<keyword evidence="1 10" id="KW-0813">Transport</keyword>
<comment type="caution">
    <text evidence="12">The sequence shown here is derived from an EMBL/GenBank/DDBJ whole genome shotgun (WGS) entry which is preliminary data.</text>
</comment>
<dbReference type="GO" id="GO:0006888">
    <property type="term" value="P:endoplasmic reticulum to Golgi vesicle-mediated transport"/>
    <property type="evidence" value="ECO:0007669"/>
    <property type="project" value="UniProtKB-UniRule"/>
</dbReference>
<keyword evidence="2 10" id="KW-0853">WD repeat</keyword>
<dbReference type="GO" id="GO:0005085">
    <property type="term" value="F:guanyl-nucleotide exchange factor activity"/>
    <property type="evidence" value="ECO:0007669"/>
    <property type="project" value="InterPro"/>
</dbReference>
<dbReference type="eggNOG" id="KOG0771">
    <property type="taxonomic scope" value="Eukaryota"/>
</dbReference>
<accession>K0KLK3</accession>
<evidence type="ECO:0000256" key="1">
    <source>
        <dbReference type="ARBA" id="ARBA00022448"/>
    </source>
</evidence>
<dbReference type="GO" id="GO:0003400">
    <property type="term" value="P:regulation of COPII vesicle coating"/>
    <property type="evidence" value="ECO:0007669"/>
    <property type="project" value="UniProtKB-UniRule"/>
</dbReference>
<evidence type="ECO:0000256" key="7">
    <source>
        <dbReference type="ARBA" id="ARBA00022927"/>
    </source>
</evidence>
<dbReference type="GO" id="GO:0000139">
    <property type="term" value="C:Golgi membrane"/>
    <property type="evidence" value="ECO:0007669"/>
    <property type="project" value="UniProtKB-SubCell"/>
</dbReference>
<evidence type="ECO:0000256" key="10">
    <source>
        <dbReference type="RuleBase" id="RU369019"/>
    </source>
</evidence>
<dbReference type="GO" id="GO:0015031">
    <property type="term" value="P:protein transport"/>
    <property type="evidence" value="ECO:0007669"/>
    <property type="project" value="UniProtKB-KW"/>
</dbReference>
<dbReference type="EMBL" id="CAIF01000032">
    <property type="protein sequence ID" value="CCH42003.1"/>
    <property type="molecule type" value="Genomic_DNA"/>
</dbReference>
<protein>
    <recommendedName>
        <fullName evidence="10">Guanine nucleotide-exchange factor SEC12</fullName>
    </recommendedName>
</protein>
<dbReference type="AlphaFoldDB" id="K0KLK3"/>
<dbReference type="PANTHER" id="PTHR23284:SF0">
    <property type="entry name" value="PROLACTIN REGULATORY ELEMENT-BINDING PROTEIN"/>
    <property type="match status" value="1"/>
</dbReference>
<evidence type="ECO:0000256" key="8">
    <source>
        <dbReference type="ARBA" id="ARBA00022989"/>
    </source>
</evidence>
<keyword evidence="5 10" id="KW-0256">Endoplasmic reticulum</keyword>
<dbReference type="STRING" id="1206466.K0KLK3"/>